<dbReference type="PROSITE" id="PS00455">
    <property type="entry name" value="AMP_BINDING"/>
    <property type="match status" value="1"/>
</dbReference>
<dbReference type="Proteomes" id="UP000010384">
    <property type="component" value="Chromosome"/>
</dbReference>
<dbReference type="InterPro" id="IPR045851">
    <property type="entry name" value="AMP-bd_C_sf"/>
</dbReference>
<dbReference type="AlphaFoldDB" id="K9TZ16"/>
<dbReference type="Pfam" id="PF00501">
    <property type="entry name" value="AMP-binding"/>
    <property type="match status" value="2"/>
</dbReference>
<dbReference type="GO" id="GO:0044550">
    <property type="term" value="P:secondary metabolite biosynthetic process"/>
    <property type="evidence" value="ECO:0007669"/>
    <property type="project" value="TreeGrafter"/>
</dbReference>
<dbReference type="eggNOG" id="COG1020">
    <property type="taxonomic scope" value="Bacteria"/>
</dbReference>
<dbReference type="PATRIC" id="fig|251229.3.peg.2511"/>
<comment type="similarity">
    <text evidence="2">Belongs to the ATP-dependent AMP-binding enzyme family.</text>
</comment>
<reference evidence="6 7" key="1">
    <citation type="submission" date="2012-06" db="EMBL/GenBank/DDBJ databases">
        <title>Finished chromosome of genome of Chroococcidiopsis thermalis PCC 7203.</title>
        <authorList>
            <consortium name="US DOE Joint Genome Institute"/>
            <person name="Gugger M."/>
            <person name="Coursin T."/>
            <person name="Rippka R."/>
            <person name="Tandeau De Marsac N."/>
            <person name="Huntemann M."/>
            <person name="Wei C.-L."/>
            <person name="Han J."/>
            <person name="Detter J.C."/>
            <person name="Han C."/>
            <person name="Tapia R."/>
            <person name="Davenport K."/>
            <person name="Daligault H."/>
            <person name="Erkkila T."/>
            <person name="Gu W."/>
            <person name="Munk A.C.C."/>
            <person name="Teshima H."/>
            <person name="Xu Y."/>
            <person name="Chain P."/>
            <person name="Chen A."/>
            <person name="Krypides N."/>
            <person name="Mavromatis K."/>
            <person name="Markowitz V."/>
            <person name="Szeto E."/>
            <person name="Ivanova N."/>
            <person name="Mikhailova N."/>
            <person name="Ovchinnikova G."/>
            <person name="Pagani I."/>
            <person name="Pati A."/>
            <person name="Goodwin L."/>
            <person name="Peters L."/>
            <person name="Pitluck S."/>
            <person name="Woyke T."/>
            <person name="Kerfeld C."/>
        </authorList>
    </citation>
    <scope>NUCLEOTIDE SEQUENCE [LARGE SCALE GENOMIC DNA]</scope>
    <source>
        <strain evidence="6 7">PCC 7203</strain>
    </source>
</reference>
<evidence type="ECO:0000256" key="2">
    <source>
        <dbReference type="ARBA" id="ARBA00006432"/>
    </source>
</evidence>
<dbReference type="SUPFAM" id="SSF56801">
    <property type="entry name" value="Acetyl-CoA synthetase-like"/>
    <property type="match status" value="2"/>
</dbReference>
<dbReference type="FunFam" id="1.10.1200.10:FF:000005">
    <property type="entry name" value="Nonribosomal peptide synthetase 1"/>
    <property type="match status" value="1"/>
</dbReference>
<dbReference type="InterPro" id="IPR025110">
    <property type="entry name" value="AMP-bd_C"/>
</dbReference>
<dbReference type="Pfam" id="PF00975">
    <property type="entry name" value="Thioesterase"/>
    <property type="match status" value="1"/>
</dbReference>
<dbReference type="SMART" id="SM00823">
    <property type="entry name" value="PKS_PP"/>
    <property type="match status" value="1"/>
</dbReference>
<dbReference type="PANTHER" id="PTHR45527:SF1">
    <property type="entry name" value="FATTY ACID SYNTHASE"/>
    <property type="match status" value="1"/>
</dbReference>
<dbReference type="Gene3D" id="3.30.559.30">
    <property type="entry name" value="Nonribosomal peptide synthetase, condensation domain"/>
    <property type="match status" value="1"/>
</dbReference>
<dbReference type="GO" id="GO:0008610">
    <property type="term" value="P:lipid biosynthetic process"/>
    <property type="evidence" value="ECO:0007669"/>
    <property type="project" value="UniProtKB-ARBA"/>
</dbReference>
<dbReference type="CDD" id="cd05930">
    <property type="entry name" value="A_NRPS"/>
    <property type="match status" value="1"/>
</dbReference>
<dbReference type="InterPro" id="IPR020806">
    <property type="entry name" value="PKS_PP-bd"/>
</dbReference>
<evidence type="ECO:0000313" key="6">
    <source>
        <dbReference type="EMBL" id="AFY87633.1"/>
    </source>
</evidence>
<dbReference type="GO" id="GO:0005737">
    <property type="term" value="C:cytoplasm"/>
    <property type="evidence" value="ECO:0007669"/>
    <property type="project" value="TreeGrafter"/>
</dbReference>
<dbReference type="OrthoDB" id="9757538at2"/>
<dbReference type="CDD" id="cd19531">
    <property type="entry name" value="LCL_NRPS-like"/>
    <property type="match status" value="1"/>
</dbReference>
<evidence type="ECO:0000256" key="1">
    <source>
        <dbReference type="ARBA" id="ARBA00001957"/>
    </source>
</evidence>
<dbReference type="InterPro" id="IPR001031">
    <property type="entry name" value="Thioesterase"/>
</dbReference>
<dbReference type="SUPFAM" id="SSF47336">
    <property type="entry name" value="ACP-like"/>
    <property type="match status" value="1"/>
</dbReference>
<dbReference type="InterPro" id="IPR042099">
    <property type="entry name" value="ANL_N_sf"/>
</dbReference>
<dbReference type="PROSITE" id="PS50075">
    <property type="entry name" value="CARRIER"/>
    <property type="match status" value="1"/>
</dbReference>
<dbReference type="SUPFAM" id="SSF52777">
    <property type="entry name" value="CoA-dependent acyltransferases"/>
    <property type="match status" value="1"/>
</dbReference>
<dbReference type="GO" id="GO:0031177">
    <property type="term" value="F:phosphopantetheine binding"/>
    <property type="evidence" value="ECO:0007669"/>
    <property type="project" value="InterPro"/>
</dbReference>
<dbReference type="SUPFAM" id="SSF53474">
    <property type="entry name" value="alpha/beta-Hydrolases"/>
    <property type="match status" value="1"/>
</dbReference>
<dbReference type="Pfam" id="PF00668">
    <property type="entry name" value="Condensation"/>
    <property type="match status" value="1"/>
</dbReference>
<dbReference type="InterPro" id="IPR029058">
    <property type="entry name" value="AB_hydrolase_fold"/>
</dbReference>
<feature type="domain" description="Carrier" evidence="5">
    <location>
        <begin position="837"/>
        <end position="912"/>
    </location>
</feature>
<name>K9TZ16_CHRTP</name>
<dbReference type="Gene3D" id="3.40.50.980">
    <property type="match status" value="2"/>
</dbReference>
<dbReference type="InterPro" id="IPR023213">
    <property type="entry name" value="CAT-like_dom_sf"/>
</dbReference>
<dbReference type="Pfam" id="PF00550">
    <property type="entry name" value="PP-binding"/>
    <property type="match status" value="1"/>
</dbReference>
<dbReference type="RefSeq" id="WP_015154181.1">
    <property type="nucleotide sequence ID" value="NC_019695.1"/>
</dbReference>
<dbReference type="InterPro" id="IPR000873">
    <property type="entry name" value="AMP-dep_synth/lig_dom"/>
</dbReference>
<dbReference type="InterPro" id="IPR020845">
    <property type="entry name" value="AMP-binding_CS"/>
</dbReference>
<evidence type="ECO:0000313" key="7">
    <source>
        <dbReference type="Proteomes" id="UP000010384"/>
    </source>
</evidence>
<dbReference type="FunFam" id="2.30.38.10:FF:000001">
    <property type="entry name" value="Non-ribosomal peptide synthetase PvdI"/>
    <property type="match status" value="1"/>
</dbReference>
<dbReference type="EMBL" id="CP003597">
    <property type="protein sequence ID" value="AFY87633.1"/>
    <property type="molecule type" value="Genomic_DNA"/>
</dbReference>
<dbReference type="FunFam" id="3.40.50.980:FF:000001">
    <property type="entry name" value="Non-ribosomal peptide synthetase"/>
    <property type="match status" value="1"/>
</dbReference>
<evidence type="ECO:0000256" key="4">
    <source>
        <dbReference type="ARBA" id="ARBA00022553"/>
    </source>
</evidence>
<organism evidence="6 7">
    <name type="scientific">Chroococcidiopsis thermalis (strain PCC 7203)</name>
    <dbReference type="NCBI Taxonomy" id="251229"/>
    <lineage>
        <taxon>Bacteria</taxon>
        <taxon>Bacillati</taxon>
        <taxon>Cyanobacteriota</taxon>
        <taxon>Cyanophyceae</taxon>
        <taxon>Chroococcidiopsidales</taxon>
        <taxon>Chroococcidiopsidaceae</taxon>
        <taxon>Chroococcidiopsis</taxon>
    </lineage>
</organism>
<keyword evidence="3" id="KW-0596">Phosphopantetheine</keyword>
<comment type="cofactor">
    <cofactor evidence="1">
        <name>pantetheine 4'-phosphate</name>
        <dbReference type="ChEBI" id="CHEBI:47942"/>
    </cofactor>
</comment>
<dbReference type="InterPro" id="IPR036736">
    <property type="entry name" value="ACP-like_sf"/>
</dbReference>
<dbReference type="GO" id="GO:0043041">
    <property type="term" value="P:amino acid activation for nonribosomal peptide biosynthetic process"/>
    <property type="evidence" value="ECO:0007669"/>
    <property type="project" value="TreeGrafter"/>
</dbReference>
<gene>
    <name evidence="6" type="ORF">Chro_2126</name>
</gene>
<dbReference type="InterPro" id="IPR001242">
    <property type="entry name" value="Condensation_dom"/>
</dbReference>
<proteinExistence type="inferred from homology"/>
<dbReference type="Gene3D" id="3.40.50.12780">
    <property type="entry name" value="N-terminal domain of ligase-like"/>
    <property type="match status" value="1"/>
</dbReference>
<dbReference type="STRING" id="251229.Chro_2126"/>
<dbReference type="InterPro" id="IPR009081">
    <property type="entry name" value="PP-bd_ACP"/>
</dbReference>
<dbReference type="Pfam" id="PF13193">
    <property type="entry name" value="AMP-binding_C"/>
    <property type="match status" value="1"/>
</dbReference>
<accession>K9TZ16</accession>
<sequence length="1186" mass="133259">MFTKKDFEPSVSIQSSLAYWKQQLAGVSPLLSLPTDRPRRTDRTYLGSSQSFVLSRKLTAALSLLSRQEGVTLFTTLLAAFDTLLYRYTGTEDIIVGSPVVNQNYSSIDLTFINALVLRTDLSGNPSFRQLLERVRKVISSAQNHQNVPLSILITELNLEVDPSYSPLFQVTFTFNENVFLQDIELSSLATSPWGIEDNTAKMDLALLVEQNSQGLRGKWLYNASLFDSGTIDRLNGHFQTLLASIVANPQQPISELSLLTTKEQQQLLVEFNNTQTDYPRDKCIHQLFEQQVVQNPERVAAIFEEQQLTYGELNAKANRLACYLQQHGVSPDVLVGLYVERSLLMMVALLGIHKAGGAYVPLDPNFPPERISFMLQDSQAPVIVTQQKLIPNLVVEPNVRIIAIDTMWDEIEQQAIANPDSGVKLENLSYVIYTSGSTGKPKGVMVEHRNVVNFFTGMDGAIEHNPPGVWLAVTSLSFDISVLELFWTLARGFKVVIYDPKKERTATVKPSSLQNADMSVDTDLVLSQLPLLDRVKVQSNLPVTEAATQNHSVAGLIARHQVTHLQCTPSMAGLLIADPPTRRAMRQLRQMMVGGEALTEALALQLQQIVAGQIHNMYGPTETAIWSATHTLTQVNGIVPVGRPIANTELYILDKNGQPVPVGVAGELLIGGEGVTRGYLNRLELTQERFIPNPFSQNPTDRLYRTGDLARYRMNGNVEFLGRIDFQVKVRGYRIELGEIETILSRHEAVREAVIVVREDVPGDKRLVAYVLPQLGQQPVNAQLREYLLAQLPEYMVPSNFVMLEAFPLTPNNKVDRKALPALVQVRQQLKETFVATQDELELKLTKIWEKVLGIQPISLKHNFFELGGNSLIAVRLFAEIEKTWSRNLPLATLFERPTVEKLADLLRQEESSVVWSSLVPIQPNGSKPPLFCIHEMIGDVLKYYPLANYLGCEQPVYGLRAQGLDGKQEPLRRVEDMANHYIDEIRSFQPNGPYFLAGFSFGGLVAFEMARTLHAQGQKVALLALFDTSSPNLVETNRSLVKFMRVHLSNLWQLKSKEKLGYVENWVQWKLHKGSYKDFISRRLSDPLKNGKVIDYNFQAVKEYIPQVYPKQGKVTLFRCKVQDVKFADRSDLGWGELISNGLEIEHIPGDHLSLLKEPVVQLVAEKLKFYLEQAQTEKLLSID</sequence>
<dbReference type="Gene3D" id="3.40.50.1820">
    <property type="entry name" value="alpha/beta hydrolase"/>
    <property type="match status" value="1"/>
</dbReference>
<dbReference type="PANTHER" id="PTHR45527">
    <property type="entry name" value="NONRIBOSOMAL PEPTIDE SYNTHETASE"/>
    <property type="match status" value="1"/>
</dbReference>
<evidence type="ECO:0000256" key="3">
    <source>
        <dbReference type="ARBA" id="ARBA00022450"/>
    </source>
</evidence>
<dbReference type="GO" id="GO:0003824">
    <property type="term" value="F:catalytic activity"/>
    <property type="evidence" value="ECO:0007669"/>
    <property type="project" value="InterPro"/>
</dbReference>
<evidence type="ECO:0000259" key="5">
    <source>
        <dbReference type="PROSITE" id="PS50075"/>
    </source>
</evidence>
<dbReference type="InParanoid" id="K9TZ16"/>
<dbReference type="Gene3D" id="1.10.1200.10">
    <property type="entry name" value="ACP-like"/>
    <property type="match status" value="1"/>
</dbReference>
<keyword evidence="4" id="KW-0597">Phosphoprotein</keyword>
<protein>
    <submittedName>
        <fullName evidence="6">Amino acid adenylation domain protein</fullName>
    </submittedName>
</protein>
<keyword evidence="7" id="KW-1185">Reference proteome</keyword>
<dbReference type="FunFam" id="3.30.300.30:FF:000010">
    <property type="entry name" value="Enterobactin synthetase component F"/>
    <property type="match status" value="1"/>
</dbReference>
<dbReference type="KEGG" id="cthe:Chro_2126"/>
<dbReference type="eggNOG" id="COG3319">
    <property type="taxonomic scope" value="Bacteria"/>
</dbReference>
<dbReference type="Gene3D" id="3.30.300.30">
    <property type="match status" value="1"/>
</dbReference>
<dbReference type="HOGENOM" id="CLU_000022_2_13_3"/>
<dbReference type="Gene3D" id="3.30.559.10">
    <property type="entry name" value="Chloramphenicol acetyltransferase-like domain"/>
    <property type="match status" value="1"/>
</dbReference>